<dbReference type="Proteomes" id="UP000092124">
    <property type="component" value="Unassembled WGS sequence"/>
</dbReference>
<dbReference type="GO" id="GO:0036064">
    <property type="term" value="C:ciliary basal body"/>
    <property type="evidence" value="ECO:0007669"/>
    <property type="project" value="TreeGrafter"/>
</dbReference>
<feature type="domain" description="IF140 C-terminal TPR" evidence="6">
    <location>
        <begin position="386"/>
        <end position="509"/>
    </location>
</feature>
<dbReference type="EMBL" id="LZPO01034908">
    <property type="protein sequence ID" value="OBS76442.1"/>
    <property type="molecule type" value="Genomic_DNA"/>
</dbReference>
<keyword evidence="5" id="KW-0966">Cell projection</keyword>
<evidence type="ECO:0000256" key="3">
    <source>
        <dbReference type="ARBA" id="ARBA00022737"/>
    </source>
</evidence>
<dbReference type="GO" id="GO:0030991">
    <property type="term" value="C:intraciliary transport particle A"/>
    <property type="evidence" value="ECO:0007669"/>
    <property type="project" value="TreeGrafter"/>
</dbReference>
<evidence type="ECO:0000256" key="2">
    <source>
        <dbReference type="ARBA" id="ARBA00022574"/>
    </source>
</evidence>
<evidence type="ECO:0000259" key="7">
    <source>
        <dbReference type="Pfam" id="PF24762"/>
    </source>
</evidence>
<dbReference type="PANTHER" id="PTHR15722:SF7">
    <property type="entry name" value="INTRAFLAGELLAR TRANSPORT PROTEIN 140 HOMOLOG"/>
    <property type="match status" value="1"/>
</dbReference>
<dbReference type="InterPro" id="IPR056156">
    <property type="entry name" value="TPR_IF140_C"/>
</dbReference>
<feature type="domain" description="IF140/IFT172/WDR19 TPR" evidence="7">
    <location>
        <begin position="1"/>
        <end position="127"/>
    </location>
</feature>
<dbReference type="PANTHER" id="PTHR15722">
    <property type="entry name" value="IFT140/172-RELATED"/>
    <property type="match status" value="1"/>
</dbReference>
<dbReference type="OrthoDB" id="10258787at2759"/>
<dbReference type="Pfam" id="PF24762">
    <property type="entry name" value="TPR_IF140-IFT172"/>
    <property type="match status" value="2"/>
</dbReference>
<dbReference type="STRING" id="56216.A0A1A6HFN4"/>
<dbReference type="GO" id="GO:0005930">
    <property type="term" value="C:axoneme"/>
    <property type="evidence" value="ECO:0007669"/>
    <property type="project" value="TreeGrafter"/>
</dbReference>
<feature type="domain" description="IF140/IFT172/WDR19 TPR" evidence="7">
    <location>
        <begin position="154"/>
        <end position="378"/>
    </location>
</feature>
<protein>
    <recommendedName>
        <fullName evidence="10">Intraflagellar transport protein 140 homolog</fullName>
    </recommendedName>
</protein>
<organism evidence="8 9">
    <name type="scientific">Neotoma lepida</name>
    <name type="common">Desert woodrat</name>
    <dbReference type="NCBI Taxonomy" id="56216"/>
    <lineage>
        <taxon>Eukaryota</taxon>
        <taxon>Metazoa</taxon>
        <taxon>Chordata</taxon>
        <taxon>Craniata</taxon>
        <taxon>Vertebrata</taxon>
        <taxon>Euteleostomi</taxon>
        <taxon>Mammalia</taxon>
        <taxon>Eutheria</taxon>
        <taxon>Euarchontoglires</taxon>
        <taxon>Glires</taxon>
        <taxon>Rodentia</taxon>
        <taxon>Myomorpha</taxon>
        <taxon>Muroidea</taxon>
        <taxon>Cricetidae</taxon>
        <taxon>Neotominae</taxon>
        <taxon>Neotoma</taxon>
    </lineage>
</organism>
<comment type="caution">
    <text evidence="8">The sequence shown here is derived from an EMBL/GenBank/DDBJ whole genome shotgun (WGS) entry which is preliminary data.</text>
</comment>
<gene>
    <name evidence="8" type="ORF">A6R68_17102</name>
</gene>
<accession>A0A1A6HFN4</accession>
<name>A0A1A6HFN4_NEOLE</name>
<keyword evidence="3" id="KW-0677">Repeat</keyword>
<evidence type="ECO:0008006" key="10">
    <source>
        <dbReference type="Google" id="ProtNLM"/>
    </source>
</evidence>
<sequence length="568" mass="65457">MARMCVKTQRLDVAKVCLGNMGHARGARALREAEREPELEARVAMLAIQLGMLEEAEQLYKKCKRYDLLNKLYQASDQWQKAVEVAELHDRVHLRTTYYNYAKHLEASADCGLALSYYEKSDTHRFEAAEIANETGDWAASYHLARQYESQDEENGLDDQLMNLALLSSPEDMIEAARYYEEKGVQMDRAVMLYHKAGHFSKALELAFTTQQFAALQLIAEDLDEKSDPALLARCSDFCIEHGQFEKAVELLLAAKKYHEALQLCLEQNMTITEEMAEKMTVSKDSKDLSEESRRELLEQIANCCMRQGNYHLATKKYTQAGNKLKAMRALLKSGDTEKIVFFAGVSRQKEIYIMAANYLQSLDWRKEPEIMKNIISFYTKGRALDLLAGFYDACAQVEIDEYQNYDKAHGALTEAYKCLSKAKAKSPLDQETKLAQLQSKMTLVKRFIQARRTYTEDPKESIRQCELLLEEPDLDSTIRIGDVYGYLVEHHVQMEEYQMAYKYLEEMRKRLPSANISYYVDQRTVDTVHQGLGLPPSRIVPERVRHNSMEDHKDVYEEVMEEVENDP</sequence>
<dbReference type="AlphaFoldDB" id="A0A1A6HFN4"/>
<dbReference type="Pfam" id="PF24760">
    <property type="entry name" value="TPR_IF140_C"/>
    <property type="match status" value="1"/>
</dbReference>
<dbReference type="InterPro" id="IPR056168">
    <property type="entry name" value="TPR_IF140/IFT172/WDR19"/>
</dbReference>
<proteinExistence type="predicted"/>
<keyword evidence="2" id="KW-0853">WD repeat</keyword>
<keyword evidence="4" id="KW-0969">Cilium</keyword>
<reference evidence="8 9" key="1">
    <citation type="submission" date="2016-06" db="EMBL/GenBank/DDBJ databases">
        <title>The Draft Genome Sequence and Annotation of the Desert Woodrat Neotoma lepida.</title>
        <authorList>
            <person name="Campbell M."/>
            <person name="Oakeson K.F."/>
            <person name="Yandell M."/>
            <person name="Halpert J.R."/>
            <person name="Dearing D."/>
        </authorList>
    </citation>
    <scope>NUCLEOTIDE SEQUENCE [LARGE SCALE GENOMIC DNA]</scope>
    <source>
        <strain evidence="8">417</strain>
        <tissue evidence="8">Liver</tissue>
    </source>
</reference>
<keyword evidence="9" id="KW-1185">Reference proteome</keyword>
<evidence type="ECO:0000313" key="9">
    <source>
        <dbReference type="Proteomes" id="UP000092124"/>
    </source>
</evidence>
<evidence type="ECO:0000259" key="6">
    <source>
        <dbReference type="Pfam" id="PF24760"/>
    </source>
</evidence>
<evidence type="ECO:0000256" key="1">
    <source>
        <dbReference type="ARBA" id="ARBA00004138"/>
    </source>
</evidence>
<evidence type="ECO:0000313" key="8">
    <source>
        <dbReference type="EMBL" id="OBS76442.1"/>
    </source>
</evidence>
<dbReference type="GO" id="GO:0035721">
    <property type="term" value="P:intraciliary retrograde transport"/>
    <property type="evidence" value="ECO:0007669"/>
    <property type="project" value="TreeGrafter"/>
</dbReference>
<evidence type="ECO:0000256" key="5">
    <source>
        <dbReference type="ARBA" id="ARBA00023273"/>
    </source>
</evidence>
<evidence type="ECO:0000256" key="4">
    <source>
        <dbReference type="ARBA" id="ARBA00023069"/>
    </source>
</evidence>
<comment type="subcellular location">
    <subcellularLocation>
        <location evidence="1">Cell projection</location>
        <location evidence="1">Cilium</location>
    </subcellularLocation>
</comment>
<dbReference type="Gene3D" id="1.25.40.470">
    <property type="match status" value="1"/>
</dbReference>